<evidence type="ECO:0000256" key="15">
    <source>
        <dbReference type="PIRSR" id="PIRSR006135-1"/>
    </source>
</evidence>
<evidence type="ECO:0000313" key="17">
    <source>
        <dbReference type="EMBL" id="BCI66299.1"/>
    </source>
</evidence>
<keyword evidence="13 14" id="KW-0342">GTP-binding</keyword>
<dbReference type="EMBL" id="AP023326">
    <property type="protein sequence ID" value="BCI66299.1"/>
    <property type="molecule type" value="Genomic_DNA"/>
</dbReference>
<dbReference type="PANTHER" id="PTHR34848:SF1">
    <property type="entry name" value="BIFUNCTIONAL ADENOSYLCOBALAMIN BIOSYNTHESIS PROTEIN COBU"/>
    <property type="match status" value="1"/>
</dbReference>
<feature type="active site" description="GMP-histidine intermediate" evidence="15">
    <location>
        <position position="48"/>
    </location>
</feature>
<evidence type="ECO:0000256" key="5">
    <source>
        <dbReference type="ARBA" id="ARBA00004692"/>
    </source>
</evidence>
<dbReference type="RefSeq" id="WP_185230016.1">
    <property type="nucleotide sequence ID" value="NZ_AP023326.1"/>
</dbReference>
<evidence type="ECO:0000256" key="9">
    <source>
        <dbReference type="ARBA" id="ARBA00022679"/>
    </source>
</evidence>
<comment type="function">
    <text evidence="4 14">Catalyzes ATP-dependent phosphorylation of adenosylcobinamide and addition of GMP to adenosylcobinamide phosphate.</text>
</comment>
<keyword evidence="10 14" id="KW-0547">Nucleotide-binding</keyword>
<evidence type="ECO:0000256" key="11">
    <source>
        <dbReference type="ARBA" id="ARBA00022777"/>
    </source>
</evidence>
<evidence type="ECO:0000256" key="4">
    <source>
        <dbReference type="ARBA" id="ARBA00003889"/>
    </source>
</evidence>
<dbReference type="GO" id="GO:0009236">
    <property type="term" value="P:cobalamin biosynthetic process"/>
    <property type="evidence" value="ECO:0007669"/>
    <property type="project" value="UniProtKB-UniRule"/>
</dbReference>
<feature type="binding site" evidence="16">
    <location>
        <position position="60"/>
    </location>
    <ligand>
        <name>GTP</name>
        <dbReference type="ChEBI" id="CHEBI:37565"/>
    </ligand>
</feature>
<feature type="binding site" evidence="16">
    <location>
        <position position="80"/>
    </location>
    <ligand>
        <name>GTP</name>
        <dbReference type="ChEBI" id="CHEBI:37565"/>
    </ligand>
</feature>
<dbReference type="Gene3D" id="3.40.50.300">
    <property type="entry name" value="P-loop containing nucleotide triphosphate hydrolases"/>
    <property type="match status" value="1"/>
</dbReference>
<dbReference type="PIRSF" id="PIRSF006135">
    <property type="entry name" value="CobU"/>
    <property type="match status" value="1"/>
</dbReference>
<dbReference type="GO" id="GO:0005524">
    <property type="term" value="F:ATP binding"/>
    <property type="evidence" value="ECO:0007669"/>
    <property type="project" value="UniProtKB-UniRule"/>
</dbReference>
<keyword evidence="8 14" id="KW-0169">Cobalamin biosynthesis</keyword>
<reference evidence="17 18" key="1">
    <citation type="submission" date="2020-07" db="EMBL/GenBank/DDBJ databases">
        <title>Complete Genome Sequence of an acetic acid bacterium, Acetobacter aceti JCM20276.</title>
        <authorList>
            <person name="Hirose Y."/>
            <person name="Mihara H."/>
        </authorList>
    </citation>
    <scope>NUCLEOTIDE SEQUENCE [LARGE SCALE GENOMIC DNA]</scope>
    <source>
        <strain evidence="17 18">JCM20276</strain>
    </source>
</reference>
<comment type="catalytic activity">
    <reaction evidence="3">
        <text>adenosylcob(III)inamide + GTP = adenosylcob(III)inamide phosphate + GDP + H(+)</text>
        <dbReference type="Rhea" id="RHEA:15765"/>
        <dbReference type="ChEBI" id="CHEBI:2480"/>
        <dbReference type="ChEBI" id="CHEBI:15378"/>
        <dbReference type="ChEBI" id="CHEBI:37565"/>
        <dbReference type="ChEBI" id="CHEBI:58189"/>
        <dbReference type="ChEBI" id="CHEBI:58502"/>
        <dbReference type="EC" id="2.7.1.156"/>
    </reaction>
</comment>
<keyword evidence="11 14" id="KW-0418">Kinase</keyword>
<evidence type="ECO:0000256" key="8">
    <source>
        <dbReference type="ARBA" id="ARBA00022573"/>
    </source>
</evidence>
<keyword evidence="9 14" id="KW-0808">Transferase</keyword>
<dbReference type="SUPFAM" id="SSF52540">
    <property type="entry name" value="P-loop containing nucleoside triphosphate hydrolases"/>
    <property type="match status" value="1"/>
</dbReference>
<comment type="catalytic activity">
    <reaction evidence="1 14">
        <text>adenosylcob(III)inamide + ATP = adenosylcob(III)inamide phosphate + ADP + H(+)</text>
        <dbReference type="Rhea" id="RHEA:15769"/>
        <dbReference type="ChEBI" id="CHEBI:2480"/>
        <dbReference type="ChEBI" id="CHEBI:15378"/>
        <dbReference type="ChEBI" id="CHEBI:30616"/>
        <dbReference type="ChEBI" id="CHEBI:58502"/>
        <dbReference type="ChEBI" id="CHEBI:456216"/>
        <dbReference type="EC" id="2.7.1.156"/>
    </reaction>
</comment>
<evidence type="ECO:0000256" key="7">
    <source>
        <dbReference type="ARBA" id="ARBA00007490"/>
    </source>
</evidence>
<evidence type="ECO:0000256" key="12">
    <source>
        <dbReference type="ARBA" id="ARBA00022840"/>
    </source>
</evidence>
<evidence type="ECO:0000256" key="2">
    <source>
        <dbReference type="ARBA" id="ARBA00000711"/>
    </source>
</evidence>
<dbReference type="GO" id="GO:0008820">
    <property type="term" value="F:cobinamide phosphate guanylyltransferase activity"/>
    <property type="evidence" value="ECO:0007669"/>
    <property type="project" value="UniProtKB-UniRule"/>
</dbReference>
<dbReference type="InterPro" id="IPR027417">
    <property type="entry name" value="P-loop_NTPase"/>
</dbReference>
<evidence type="ECO:0000256" key="13">
    <source>
        <dbReference type="ARBA" id="ARBA00023134"/>
    </source>
</evidence>
<feature type="binding site" evidence="16">
    <location>
        <begin position="32"/>
        <end position="34"/>
    </location>
    <ligand>
        <name>GTP</name>
        <dbReference type="ChEBI" id="CHEBI:37565"/>
    </ligand>
</feature>
<dbReference type="EC" id="2.7.7.62" evidence="14"/>
<comment type="catalytic activity">
    <reaction evidence="2 14">
        <text>adenosylcob(III)inamide phosphate + GTP + H(+) = adenosylcob(III)inamide-GDP + diphosphate</text>
        <dbReference type="Rhea" id="RHEA:22712"/>
        <dbReference type="ChEBI" id="CHEBI:15378"/>
        <dbReference type="ChEBI" id="CHEBI:33019"/>
        <dbReference type="ChEBI" id="CHEBI:37565"/>
        <dbReference type="ChEBI" id="CHEBI:58502"/>
        <dbReference type="ChEBI" id="CHEBI:60487"/>
        <dbReference type="EC" id="2.7.7.62"/>
    </reaction>
</comment>
<evidence type="ECO:0000256" key="16">
    <source>
        <dbReference type="PIRSR" id="PIRSR006135-2"/>
    </source>
</evidence>
<comment type="similarity">
    <text evidence="7 14">Belongs to the CobU/CobP family.</text>
</comment>
<keyword evidence="12 14" id="KW-0067">ATP-binding</keyword>
<dbReference type="GO" id="GO:0043752">
    <property type="term" value="F:adenosylcobinamide kinase activity"/>
    <property type="evidence" value="ECO:0007669"/>
    <property type="project" value="UniProtKB-EC"/>
</dbReference>
<gene>
    <name evidence="17" type="ORF">AAJCM20276_09230</name>
</gene>
<dbReference type="NCBIfam" id="NF004469">
    <property type="entry name" value="PRK05800.1"/>
    <property type="match status" value="1"/>
</dbReference>
<dbReference type="InterPro" id="IPR003203">
    <property type="entry name" value="CobU/CobP"/>
</dbReference>
<name>A0A6S6PG86_ACEAC</name>
<evidence type="ECO:0000256" key="10">
    <source>
        <dbReference type="ARBA" id="ARBA00022741"/>
    </source>
</evidence>
<dbReference type="AlphaFoldDB" id="A0A6S6PG86"/>
<feature type="binding site" evidence="16">
    <location>
        <begin position="7"/>
        <end position="14"/>
    </location>
    <ligand>
        <name>GTP</name>
        <dbReference type="ChEBI" id="CHEBI:37565"/>
    </ligand>
</feature>
<comment type="pathway">
    <text evidence="5 14">Cofactor biosynthesis; adenosylcobalamin biosynthesis; adenosylcobalamin from cob(II)yrinate a,c-diamide: step 6/7.</text>
</comment>
<sequence length="180" mass="19745">MIELVLGGVRSGKSRYAESVVKQLPAPWIYLATGQAWDAEMQERIVRHQADRGEGWRTVEEPLELADALVAAEDAPVLVDCLTLWLTNLLMAERDISVAKKRLLDALSDRKALTVLVGNEVGLGIVPENALARRFRDEAGWLHQAIAAQARKVVLSVAGVPCVIKDTSTACRQLSTEHEP</sequence>
<organism evidence="17 18">
    <name type="scientific">Acetobacter aceti</name>
    <dbReference type="NCBI Taxonomy" id="435"/>
    <lineage>
        <taxon>Bacteria</taxon>
        <taxon>Pseudomonadati</taxon>
        <taxon>Pseudomonadota</taxon>
        <taxon>Alphaproteobacteria</taxon>
        <taxon>Acetobacterales</taxon>
        <taxon>Acetobacteraceae</taxon>
        <taxon>Acetobacter</taxon>
        <taxon>Acetobacter subgen. Acetobacter</taxon>
    </lineage>
</organism>
<dbReference type="GO" id="GO:0005525">
    <property type="term" value="F:GTP binding"/>
    <property type="evidence" value="ECO:0007669"/>
    <property type="project" value="UniProtKB-UniRule"/>
</dbReference>
<dbReference type="EC" id="2.7.1.156" evidence="14"/>
<dbReference type="Proteomes" id="UP000515220">
    <property type="component" value="Chromosome"/>
</dbReference>
<dbReference type="Pfam" id="PF02283">
    <property type="entry name" value="CobU"/>
    <property type="match status" value="1"/>
</dbReference>
<comment type="pathway">
    <text evidence="6 14">Cofactor biosynthesis; adenosylcobalamin biosynthesis; adenosylcobalamin from cob(II)yrinate a,c-diamide: step 5/7.</text>
</comment>
<protein>
    <recommendedName>
        <fullName evidence="14">Bifunctional adenosylcobalamin biosynthesis protein</fullName>
        <ecNumber evidence="14">2.7.1.156</ecNumber>
        <ecNumber evidence="14">2.7.7.62</ecNumber>
    </recommendedName>
</protein>
<proteinExistence type="inferred from homology"/>
<evidence type="ECO:0000256" key="1">
    <source>
        <dbReference type="ARBA" id="ARBA00000312"/>
    </source>
</evidence>
<dbReference type="CDD" id="cd00544">
    <property type="entry name" value="CobU"/>
    <property type="match status" value="1"/>
</dbReference>
<dbReference type="PANTHER" id="PTHR34848">
    <property type="match status" value="1"/>
</dbReference>
<evidence type="ECO:0000256" key="14">
    <source>
        <dbReference type="PIRNR" id="PIRNR006135"/>
    </source>
</evidence>
<dbReference type="UniPathway" id="UPA00148">
    <property type="reaction ID" value="UER00236"/>
</dbReference>
<accession>A0A6S6PG86</accession>
<evidence type="ECO:0000256" key="6">
    <source>
        <dbReference type="ARBA" id="ARBA00005159"/>
    </source>
</evidence>
<evidence type="ECO:0000313" key="18">
    <source>
        <dbReference type="Proteomes" id="UP000515220"/>
    </source>
</evidence>
<evidence type="ECO:0000256" key="3">
    <source>
        <dbReference type="ARBA" id="ARBA00001522"/>
    </source>
</evidence>